<keyword evidence="8" id="KW-1185">Reference proteome</keyword>
<gene>
    <name evidence="7" type="ORF">ACFQPC_08005</name>
</gene>
<dbReference type="InterPro" id="IPR013325">
    <property type="entry name" value="RNA_pol_sigma_r2"/>
</dbReference>
<evidence type="ECO:0000256" key="1">
    <source>
        <dbReference type="ARBA" id="ARBA00010641"/>
    </source>
</evidence>
<dbReference type="PANTHER" id="PTHR43133">
    <property type="entry name" value="RNA POLYMERASE ECF-TYPE SIGMA FACTO"/>
    <property type="match status" value="1"/>
</dbReference>
<dbReference type="InterPro" id="IPR013249">
    <property type="entry name" value="RNA_pol_sigma70_r4_t2"/>
</dbReference>
<name>A0ABW2IAV0_9BURK</name>
<dbReference type="SUPFAM" id="SSF88946">
    <property type="entry name" value="Sigma2 domain of RNA polymerase sigma factors"/>
    <property type="match status" value="1"/>
</dbReference>
<feature type="domain" description="RNA polymerase sigma factor 70 region 4 type 2" evidence="6">
    <location>
        <begin position="107"/>
        <end position="159"/>
    </location>
</feature>
<dbReference type="RefSeq" id="WP_382271367.1">
    <property type="nucleotide sequence ID" value="NZ_JBHTBU010000001.1"/>
</dbReference>
<comment type="similarity">
    <text evidence="1">Belongs to the sigma-70 factor family. ECF subfamily.</text>
</comment>
<evidence type="ECO:0000259" key="6">
    <source>
        <dbReference type="Pfam" id="PF08281"/>
    </source>
</evidence>
<dbReference type="EMBL" id="JBHTBU010000001">
    <property type="protein sequence ID" value="MFC7287975.1"/>
    <property type="molecule type" value="Genomic_DNA"/>
</dbReference>
<dbReference type="Gene3D" id="1.10.10.10">
    <property type="entry name" value="Winged helix-like DNA-binding domain superfamily/Winged helix DNA-binding domain"/>
    <property type="match status" value="1"/>
</dbReference>
<dbReference type="InterPro" id="IPR039425">
    <property type="entry name" value="RNA_pol_sigma-70-like"/>
</dbReference>
<reference evidence="8" key="1">
    <citation type="journal article" date="2019" name="Int. J. Syst. Evol. Microbiol.">
        <title>The Global Catalogue of Microorganisms (GCM) 10K type strain sequencing project: providing services to taxonomists for standard genome sequencing and annotation.</title>
        <authorList>
            <consortium name="The Broad Institute Genomics Platform"/>
            <consortium name="The Broad Institute Genome Sequencing Center for Infectious Disease"/>
            <person name="Wu L."/>
            <person name="Ma J."/>
        </authorList>
    </citation>
    <scope>NUCLEOTIDE SEQUENCE [LARGE SCALE GENOMIC DNA]</scope>
    <source>
        <strain evidence="8">KACC 12508</strain>
    </source>
</reference>
<dbReference type="SUPFAM" id="SSF88659">
    <property type="entry name" value="Sigma3 and sigma4 domains of RNA polymerase sigma factors"/>
    <property type="match status" value="1"/>
</dbReference>
<protein>
    <submittedName>
        <fullName evidence="7">Sigma-70 family RNA polymerase sigma factor</fullName>
    </submittedName>
</protein>
<organism evidence="7 8">
    <name type="scientific">Herminiimonas glaciei</name>
    <dbReference type="NCBI Taxonomy" id="523788"/>
    <lineage>
        <taxon>Bacteria</taxon>
        <taxon>Pseudomonadati</taxon>
        <taxon>Pseudomonadota</taxon>
        <taxon>Betaproteobacteria</taxon>
        <taxon>Burkholderiales</taxon>
        <taxon>Oxalobacteraceae</taxon>
        <taxon>Herminiimonas</taxon>
    </lineage>
</organism>
<dbReference type="NCBIfam" id="TIGR02937">
    <property type="entry name" value="sigma70-ECF"/>
    <property type="match status" value="1"/>
</dbReference>
<keyword evidence="4" id="KW-0804">Transcription</keyword>
<evidence type="ECO:0000256" key="3">
    <source>
        <dbReference type="ARBA" id="ARBA00023082"/>
    </source>
</evidence>
<comment type="caution">
    <text evidence="7">The sequence shown here is derived from an EMBL/GenBank/DDBJ whole genome shotgun (WGS) entry which is preliminary data.</text>
</comment>
<evidence type="ECO:0000313" key="7">
    <source>
        <dbReference type="EMBL" id="MFC7287975.1"/>
    </source>
</evidence>
<keyword evidence="2" id="KW-0805">Transcription regulation</keyword>
<proteinExistence type="inferred from homology"/>
<evidence type="ECO:0000313" key="8">
    <source>
        <dbReference type="Proteomes" id="UP001596542"/>
    </source>
</evidence>
<dbReference type="InterPro" id="IPR013324">
    <property type="entry name" value="RNA_pol_sigma_r3/r4-like"/>
</dbReference>
<dbReference type="Pfam" id="PF08281">
    <property type="entry name" value="Sigma70_r4_2"/>
    <property type="match status" value="1"/>
</dbReference>
<dbReference type="InterPro" id="IPR007627">
    <property type="entry name" value="RNA_pol_sigma70_r2"/>
</dbReference>
<evidence type="ECO:0000256" key="4">
    <source>
        <dbReference type="ARBA" id="ARBA00023163"/>
    </source>
</evidence>
<evidence type="ECO:0000259" key="5">
    <source>
        <dbReference type="Pfam" id="PF04542"/>
    </source>
</evidence>
<keyword evidence="3" id="KW-0731">Sigma factor</keyword>
<dbReference type="Gene3D" id="1.10.1740.10">
    <property type="match status" value="1"/>
</dbReference>
<dbReference type="InterPro" id="IPR036388">
    <property type="entry name" value="WH-like_DNA-bd_sf"/>
</dbReference>
<sequence>MNPHSDSVALLYNSHHGWLHGWLRKKLGCTHHAADLAQDTFVRMLIRCDHQALREPRAYLTTIANGLLIDHWRRQELERAWLEALASQPEPITPSAEYRALILEALLQVDRMLENLSDKTRRAFLLAQIHGYTYQQIATELQVSERMVKKYMAQAMLACIALDIAHD</sequence>
<dbReference type="Pfam" id="PF04542">
    <property type="entry name" value="Sigma70_r2"/>
    <property type="match status" value="1"/>
</dbReference>
<dbReference type="Proteomes" id="UP001596542">
    <property type="component" value="Unassembled WGS sequence"/>
</dbReference>
<evidence type="ECO:0000256" key="2">
    <source>
        <dbReference type="ARBA" id="ARBA00023015"/>
    </source>
</evidence>
<dbReference type="NCBIfam" id="NF009180">
    <property type="entry name" value="PRK12528.1"/>
    <property type="match status" value="1"/>
</dbReference>
<dbReference type="PANTHER" id="PTHR43133:SF63">
    <property type="entry name" value="RNA POLYMERASE SIGMA FACTOR FECI-RELATED"/>
    <property type="match status" value="1"/>
</dbReference>
<dbReference type="InterPro" id="IPR014284">
    <property type="entry name" value="RNA_pol_sigma-70_dom"/>
</dbReference>
<accession>A0ABW2IAV0</accession>
<feature type="domain" description="RNA polymerase sigma-70 region 2" evidence="5">
    <location>
        <begin position="11"/>
        <end position="76"/>
    </location>
</feature>